<reference evidence="1" key="1">
    <citation type="submission" date="2021-12" db="EMBL/GenBank/DDBJ databases">
        <authorList>
            <person name="King R."/>
        </authorList>
    </citation>
    <scope>NUCLEOTIDE SEQUENCE</scope>
</reference>
<accession>A0A9P0A150</accession>
<name>A0A9P0A150_BEMTA</name>
<evidence type="ECO:0000313" key="2">
    <source>
        <dbReference type="Proteomes" id="UP001152759"/>
    </source>
</evidence>
<evidence type="ECO:0000313" key="1">
    <source>
        <dbReference type="EMBL" id="CAH0381802.1"/>
    </source>
</evidence>
<proteinExistence type="predicted"/>
<organism evidence="1 2">
    <name type="scientific">Bemisia tabaci</name>
    <name type="common">Sweetpotato whitefly</name>
    <name type="synonym">Aleurodes tabaci</name>
    <dbReference type="NCBI Taxonomy" id="7038"/>
    <lineage>
        <taxon>Eukaryota</taxon>
        <taxon>Metazoa</taxon>
        <taxon>Ecdysozoa</taxon>
        <taxon>Arthropoda</taxon>
        <taxon>Hexapoda</taxon>
        <taxon>Insecta</taxon>
        <taxon>Pterygota</taxon>
        <taxon>Neoptera</taxon>
        <taxon>Paraneoptera</taxon>
        <taxon>Hemiptera</taxon>
        <taxon>Sternorrhyncha</taxon>
        <taxon>Aleyrodoidea</taxon>
        <taxon>Aleyrodidae</taxon>
        <taxon>Aleyrodinae</taxon>
        <taxon>Bemisia</taxon>
    </lineage>
</organism>
<dbReference type="EMBL" id="OU963862">
    <property type="protein sequence ID" value="CAH0381802.1"/>
    <property type="molecule type" value="Genomic_DNA"/>
</dbReference>
<dbReference type="Proteomes" id="UP001152759">
    <property type="component" value="Chromosome 1"/>
</dbReference>
<protein>
    <submittedName>
        <fullName evidence="1">Uncharacterized protein</fullName>
    </submittedName>
</protein>
<gene>
    <name evidence="1" type="ORF">BEMITA_LOCUS1418</name>
</gene>
<dbReference type="AlphaFoldDB" id="A0A9P0A150"/>
<sequence length="261" mass="29746">MKKQQWNIQSSSGKEIQLCAHLLGGRRGNLSPKDWPVIQIFAILSSSIRSTCSDHILLLTLDHLATSCKLQSSLMDSLIYQSQSSIIIKMAQSTRGSLSEALHGLKVSERQRRKQLLEARSNPNVMANAAAVEYLDGLEELHFAYKKRREHFENVYRLIRINGPSQEPSDSMKKILRCIRDMELMWKFHDGLLLGQTCQDALSKTEKPLSDEPQLNQLLLTFATTAVQYYHTLNYFDEALRASPLACYLFSEDELNISEIK</sequence>
<keyword evidence="2" id="KW-1185">Reference proteome</keyword>